<keyword evidence="3" id="KW-0488">Methylation</keyword>
<dbReference type="PANTHER" id="PTHR10265">
    <property type="entry name" value="CYCLIN-DEPENDENT KINASE INHIBITOR 1"/>
    <property type="match status" value="1"/>
</dbReference>
<evidence type="ECO:0000256" key="3">
    <source>
        <dbReference type="ARBA" id="ARBA00022481"/>
    </source>
</evidence>
<comment type="function">
    <text evidence="7">Potent tight-binding inhibitor of several G1 cyclin/CDK complexes (cyclin E-CDK2, cyclin D2-CDK4, and cyclin A-CDK2) and, to lesser extent, of the mitotic cyclin B-CDC2. Negative regulator of cell proliferation. May play a role in maintenance of the non-proliferative state throughout life.</text>
</comment>
<proteinExistence type="inferred from homology"/>
<dbReference type="Gene3D" id="4.10.365.10">
    <property type="entry name" value="p27"/>
    <property type="match status" value="1"/>
</dbReference>
<dbReference type="Pfam" id="PF02234">
    <property type="entry name" value="CDI"/>
    <property type="match status" value="1"/>
</dbReference>
<evidence type="ECO:0000313" key="14">
    <source>
        <dbReference type="Proteomes" id="UP000796761"/>
    </source>
</evidence>
<evidence type="ECO:0000313" key="13">
    <source>
        <dbReference type="EMBL" id="TRZ20379.1"/>
    </source>
</evidence>
<organism evidence="13 14">
    <name type="scientific">Zosterops borbonicus</name>
    <dbReference type="NCBI Taxonomy" id="364589"/>
    <lineage>
        <taxon>Eukaryota</taxon>
        <taxon>Metazoa</taxon>
        <taxon>Chordata</taxon>
        <taxon>Craniata</taxon>
        <taxon>Vertebrata</taxon>
        <taxon>Euteleostomi</taxon>
        <taxon>Archelosauria</taxon>
        <taxon>Archosauria</taxon>
        <taxon>Dinosauria</taxon>
        <taxon>Saurischia</taxon>
        <taxon>Theropoda</taxon>
        <taxon>Coelurosauria</taxon>
        <taxon>Aves</taxon>
        <taxon>Neognathae</taxon>
        <taxon>Neoaves</taxon>
        <taxon>Telluraves</taxon>
        <taxon>Australaves</taxon>
        <taxon>Passeriformes</taxon>
        <taxon>Sylvioidea</taxon>
        <taxon>Zosteropidae</taxon>
        <taxon>Zosterops</taxon>
    </lineage>
</organism>
<dbReference type="FunFam" id="4.10.365.10:FF:000002">
    <property type="entry name" value="cyclin-dependent kinase inhibitor 1C"/>
    <property type="match status" value="1"/>
</dbReference>
<protein>
    <recommendedName>
        <fullName evidence="9">Cyclin-dependent kinase inhibitor 1C</fullName>
    </recommendedName>
    <alternativeName>
        <fullName evidence="10">Cyclin-dependent kinase inhibitor p57</fullName>
    </alternativeName>
    <alternativeName>
        <fullName evidence="11">p57Kip2</fullName>
    </alternativeName>
</protein>
<dbReference type="PANTHER" id="PTHR10265:SF44">
    <property type="entry name" value="CYCLIN-DEPENDENT KINASE INHIBITOR 1C"/>
    <property type="match status" value="1"/>
</dbReference>
<keyword evidence="14" id="KW-1185">Reference proteome</keyword>
<reference evidence="13" key="1">
    <citation type="submission" date="2019-04" db="EMBL/GenBank/DDBJ databases">
        <title>Genome assembly of Zosterops borbonicus 15179.</title>
        <authorList>
            <person name="Leroy T."/>
            <person name="Anselmetti Y."/>
            <person name="Tilak M.-K."/>
            <person name="Nabholz B."/>
        </authorList>
    </citation>
    <scope>NUCLEOTIDE SEQUENCE</scope>
    <source>
        <strain evidence="13">HGM_15179</strain>
        <tissue evidence="13">Muscle</tissue>
    </source>
</reference>
<dbReference type="OrthoDB" id="6373236at2759"/>
<dbReference type="GO" id="GO:0004861">
    <property type="term" value="F:cyclin-dependent protein serine/threonine kinase inhibitor activity"/>
    <property type="evidence" value="ECO:0007669"/>
    <property type="project" value="InterPro"/>
</dbReference>
<keyword evidence="6" id="KW-0131">Cell cycle</keyword>
<gene>
    <name evidence="13" type="ORF">HGM15179_006707</name>
</gene>
<evidence type="ECO:0000256" key="10">
    <source>
        <dbReference type="ARBA" id="ARBA00076482"/>
    </source>
</evidence>
<dbReference type="InterPro" id="IPR003175">
    <property type="entry name" value="CDI_dom"/>
</dbReference>
<name>A0A8K1GMI9_9PASS</name>
<feature type="domain" description="Cyclin-dependent kinase inhibitor" evidence="12">
    <location>
        <begin position="32"/>
        <end position="82"/>
    </location>
</feature>
<dbReference type="Proteomes" id="UP000796761">
    <property type="component" value="Unassembled WGS sequence"/>
</dbReference>
<evidence type="ECO:0000256" key="8">
    <source>
        <dbReference type="ARBA" id="ARBA00062980"/>
    </source>
</evidence>
<dbReference type="GO" id="GO:0005634">
    <property type="term" value="C:nucleus"/>
    <property type="evidence" value="ECO:0007669"/>
    <property type="project" value="UniProtKB-SubCell"/>
</dbReference>
<evidence type="ECO:0000256" key="7">
    <source>
        <dbReference type="ARBA" id="ARBA00054284"/>
    </source>
</evidence>
<keyword evidence="4" id="KW-0649">Protein kinase inhibitor</keyword>
<dbReference type="GO" id="GO:0045930">
    <property type="term" value="P:negative regulation of mitotic cell cycle"/>
    <property type="evidence" value="ECO:0007669"/>
    <property type="project" value="TreeGrafter"/>
</dbReference>
<dbReference type="AlphaFoldDB" id="A0A8K1GMI9"/>
<comment type="caution">
    <text evidence="13">The sequence shown here is derived from an EMBL/GenBank/DDBJ whole genome shotgun (WGS) entry which is preliminary data.</text>
</comment>
<comment type="similarity">
    <text evidence="2">Belongs to the CDI family.</text>
</comment>
<comment type="subunit">
    <text evidence="8">Interacts with PCNA.</text>
</comment>
<keyword evidence="5" id="KW-0539">Nucleus</keyword>
<evidence type="ECO:0000259" key="12">
    <source>
        <dbReference type="Pfam" id="PF02234"/>
    </source>
</evidence>
<evidence type="ECO:0000256" key="1">
    <source>
        <dbReference type="ARBA" id="ARBA00004123"/>
    </source>
</evidence>
<comment type="subcellular location">
    <subcellularLocation>
        <location evidence="1">Nucleus</location>
    </subcellularLocation>
</comment>
<evidence type="ECO:0000256" key="11">
    <source>
        <dbReference type="ARBA" id="ARBA00078591"/>
    </source>
</evidence>
<evidence type="ECO:0000256" key="9">
    <source>
        <dbReference type="ARBA" id="ARBA00067667"/>
    </source>
</evidence>
<dbReference type="GO" id="GO:0045892">
    <property type="term" value="P:negative regulation of DNA-templated transcription"/>
    <property type="evidence" value="ECO:0007669"/>
    <property type="project" value="UniProtKB-ARBA"/>
</dbReference>
<evidence type="ECO:0000256" key="4">
    <source>
        <dbReference type="ARBA" id="ARBA00023013"/>
    </source>
</evidence>
<dbReference type="InterPro" id="IPR044898">
    <property type="entry name" value="CDI_dom_sf"/>
</dbReference>
<evidence type="ECO:0000256" key="6">
    <source>
        <dbReference type="ARBA" id="ARBA00023306"/>
    </source>
</evidence>
<accession>A0A8K1GMI9</accession>
<evidence type="ECO:0000256" key="5">
    <source>
        <dbReference type="ARBA" id="ARBA00023242"/>
    </source>
</evidence>
<evidence type="ECO:0000256" key="2">
    <source>
        <dbReference type="ARBA" id="ARBA00006726"/>
    </source>
</evidence>
<sequence length="174" mass="20260">MSNVHLSSAAALERLSARRALGGHGRSPVCRSLFGPVDHEELGRELRERLREMGEDDQRRWDYNFQTDTPLPGPGRLRWEEVEAGAVPAFYRETLQVSEGSKIVPDLLRTMQNRNNYRHSRNIAKRRHGRGFFLTLRTIMGDKEIDHFGRRMPSFLDVTVDYFGFRRQECPFNI</sequence>
<dbReference type="EMBL" id="SWJQ01000150">
    <property type="protein sequence ID" value="TRZ20379.1"/>
    <property type="molecule type" value="Genomic_DNA"/>
</dbReference>